<evidence type="ECO:0000256" key="5">
    <source>
        <dbReference type="ARBA" id="ARBA00013187"/>
    </source>
</evidence>
<evidence type="ECO:0000256" key="4">
    <source>
        <dbReference type="ARBA" id="ARBA00011738"/>
    </source>
</evidence>
<dbReference type="InterPro" id="IPR004839">
    <property type="entry name" value="Aminotransferase_I/II_large"/>
</dbReference>
<evidence type="ECO:0000256" key="9">
    <source>
        <dbReference type="ARBA" id="ARBA00032610"/>
    </source>
</evidence>
<dbReference type="InterPro" id="IPR015424">
    <property type="entry name" value="PyrdxlP-dep_Trfase"/>
</dbReference>
<protein>
    <recommendedName>
        <fullName evidence="5">8-amino-7-oxononanoate synthase</fullName>
        <ecNumber evidence="5">2.3.1.47</ecNumber>
    </recommendedName>
    <alternativeName>
        <fullName evidence="9">7-keto-8-amino-pelargonic acid synthase</fullName>
    </alternativeName>
    <alternativeName>
        <fullName evidence="10">8-amino-7-ketopelargonate synthase</fullName>
    </alternativeName>
</protein>
<dbReference type="InterPro" id="IPR001917">
    <property type="entry name" value="Aminotrans_II_pyridoxalP_BS"/>
</dbReference>
<dbReference type="PANTHER" id="PTHR13693:SF100">
    <property type="entry name" value="8-AMINO-7-OXONONANOATE SYNTHASE"/>
    <property type="match status" value="1"/>
</dbReference>
<evidence type="ECO:0000256" key="7">
    <source>
        <dbReference type="ARBA" id="ARBA00022756"/>
    </source>
</evidence>
<dbReference type="SUPFAM" id="SSF53383">
    <property type="entry name" value="PLP-dependent transferases"/>
    <property type="match status" value="1"/>
</dbReference>
<keyword evidence="15" id="KW-1185">Reference proteome</keyword>
<reference evidence="14 15" key="1">
    <citation type="submission" date="2018-11" db="EMBL/GenBank/DDBJ databases">
        <title>Vibrio LJC006 sp. nov., isolated from seawater during the bloom of the enteromorpha.</title>
        <authorList>
            <person name="Liang J."/>
        </authorList>
    </citation>
    <scope>NUCLEOTIDE SEQUENCE [LARGE SCALE GENOMIC DNA]</scope>
    <source>
        <strain evidence="14 15">LJC006</strain>
    </source>
</reference>
<evidence type="ECO:0000313" key="15">
    <source>
        <dbReference type="Proteomes" id="UP000281112"/>
    </source>
</evidence>
<dbReference type="OrthoDB" id="9807157at2"/>
<evidence type="ECO:0000256" key="6">
    <source>
        <dbReference type="ARBA" id="ARBA00022679"/>
    </source>
</evidence>
<name>A0A3N9TE61_9VIBR</name>
<keyword evidence="7" id="KW-0093">Biotin biosynthesis</keyword>
<dbReference type="InterPro" id="IPR015422">
    <property type="entry name" value="PyrdxlP-dep_Trfase_small"/>
</dbReference>
<dbReference type="Proteomes" id="UP000281112">
    <property type="component" value="Unassembled WGS sequence"/>
</dbReference>
<evidence type="ECO:0000256" key="2">
    <source>
        <dbReference type="ARBA" id="ARBA00004746"/>
    </source>
</evidence>
<evidence type="ECO:0000256" key="12">
    <source>
        <dbReference type="RuleBase" id="RU003693"/>
    </source>
</evidence>
<keyword evidence="8 12" id="KW-0663">Pyridoxal phosphate</keyword>
<dbReference type="Gene3D" id="3.90.1150.10">
    <property type="entry name" value="Aspartate Aminotransferase, domain 1"/>
    <property type="match status" value="1"/>
</dbReference>
<dbReference type="PANTHER" id="PTHR13693">
    <property type="entry name" value="CLASS II AMINOTRANSFERASE/8-AMINO-7-OXONONANOATE SYNTHASE"/>
    <property type="match status" value="1"/>
</dbReference>
<organism evidence="14 15">
    <name type="scientific">Vibrio viridaestus</name>
    <dbReference type="NCBI Taxonomy" id="2487322"/>
    <lineage>
        <taxon>Bacteria</taxon>
        <taxon>Pseudomonadati</taxon>
        <taxon>Pseudomonadota</taxon>
        <taxon>Gammaproteobacteria</taxon>
        <taxon>Vibrionales</taxon>
        <taxon>Vibrionaceae</taxon>
        <taxon>Vibrio</taxon>
    </lineage>
</organism>
<dbReference type="GO" id="GO:0009102">
    <property type="term" value="P:biotin biosynthetic process"/>
    <property type="evidence" value="ECO:0007669"/>
    <property type="project" value="UniProtKB-KW"/>
</dbReference>
<dbReference type="Pfam" id="PF00155">
    <property type="entry name" value="Aminotran_1_2"/>
    <property type="match status" value="1"/>
</dbReference>
<evidence type="ECO:0000256" key="1">
    <source>
        <dbReference type="ARBA" id="ARBA00001933"/>
    </source>
</evidence>
<evidence type="ECO:0000259" key="13">
    <source>
        <dbReference type="Pfam" id="PF00155"/>
    </source>
</evidence>
<dbReference type="Gene3D" id="3.40.640.10">
    <property type="entry name" value="Type I PLP-dependent aspartate aminotransferase-like (Major domain)"/>
    <property type="match status" value="1"/>
</dbReference>
<evidence type="ECO:0000256" key="3">
    <source>
        <dbReference type="ARBA" id="ARBA00010008"/>
    </source>
</evidence>
<comment type="caution">
    <text evidence="14">The sequence shown here is derived from an EMBL/GenBank/DDBJ whole genome shotgun (WGS) entry which is preliminary data.</text>
</comment>
<evidence type="ECO:0000256" key="11">
    <source>
        <dbReference type="ARBA" id="ARBA00047715"/>
    </source>
</evidence>
<sequence>MQAFKQRITSALDKRRSGGLERKIIDAEKGNSLDIHVDGKSYRNFSSNDYLGLANDSELVSAWQRGLSLYGAGSGSSPMVVGNCSAHSYLRAQLADWLGYEDTVLFNSGFSANQALIFALMQKNDLLIQDRLNHASLIEAGSLCDATMKRFRHNDTRHLATLLSSGSQPTLVLTEGVFSMDGDLAPLREITETIKNKGLLAVDDAHGIGVLGCDGRGSIDRAGIKPDILIATFGKAFGLSGAAILCSREMADYFSQFARHHVYSTAMPPSQAYALSHAIKMIQTQQWRRDKLAELSLEYHRHMSDFESECLPTITAIKPVVIGSSSLTVSAAKTMQASGIWTTAIRPPTVPNGAGRLRITITAGHDLNDINLLCSSLSRVLEHVVTYERD</sequence>
<comment type="subunit">
    <text evidence="4">Homodimer.</text>
</comment>
<gene>
    <name evidence="14" type="ORF">EES38_16620</name>
</gene>
<dbReference type="GO" id="GO:0008710">
    <property type="term" value="F:8-amino-7-oxononanoate synthase activity"/>
    <property type="evidence" value="ECO:0007669"/>
    <property type="project" value="UniProtKB-EC"/>
</dbReference>
<keyword evidence="6" id="KW-0808">Transferase</keyword>
<dbReference type="PROSITE" id="PS00599">
    <property type="entry name" value="AA_TRANSFER_CLASS_2"/>
    <property type="match status" value="1"/>
</dbReference>
<comment type="catalytic activity">
    <reaction evidence="11">
        <text>6-carboxyhexanoyl-[ACP] + L-alanine + H(+) = (8S)-8-amino-7-oxononanoate + holo-[ACP] + CO2</text>
        <dbReference type="Rhea" id="RHEA:42288"/>
        <dbReference type="Rhea" id="RHEA-COMP:9685"/>
        <dbReference type="Rhea" id="RHEA-COMP:9955"/>
        <dbReference type="ChEBI" id="CHEBI:15378"/>
        <dbReference type="ChEBI" id="CHEBI:16526"/>
        <dbReference type="ChEBI" id="CHEBI:57972"/>
        <dbReference type="ChEBI" id="CHEBI:64479"/>
        <dbReference type="ChEBI" id="CHEBI:78846"/>
        <dbReference type="ChEBI" id="CHEBI:149468"/>
        <dbReference type="EC" id="2.3.1.47"/>
    </reaction>
</comment>
<dbReference type="RefSeq" id="WP_124938330.1">
    <property type="nucleotide sequence ID" value="NZ_RJVQ01000008.1"/>
</dbReference>
<accession>A0A3N9TE61</accession>
<dbReference type="AlphaFoldDB" id="A0A3N9TE61"/>
<proteinExistence type="inferred from homology"/>
<comment type="cofactor">
    <cofactor evidence="1 12">
        <name>pyridoxal 5'-phosphate</name>
        <dbReference type="ChEBI" id="CHEBI:597326"/>
    </cofactor>
</comment>
<evidence type="ECO:0000313" key="14">
    <source>
        <dbReference type="EMBL" id="RQW61993.1"/>
    </source>
</evidence>
<dbReference type="GO" id="GO:0030170">
    <property type="term" value="F:pyridoxal phosphate binding"/>
    <property type="evidence" value="ECO:0007669"/>
    <property type="project" value="InterPro"/>
</dbReference>
<evidence type="ECO:0000256" key="10">
    <source>
        <dbReference type="ARBA" id="ARBA00033381"/>
    </source>
</evidence>
<dbReference type="InterPro" id="IPR015421">
    <property type="entry name" value="PyrdxlP-dep_Trfase_major"/>
</dbReference>
<feature type="domain" description="Aminotransferase class I/classII large" evidence="13">
    <location>
        <begin position="44"/>
        <end position="377"/>
    </location>
</feature>
<dbReference type="EMBL" id="RJVQ01000008">
    <property type="protein sequence ID" value="RQW61993.1"/>
    <property type="molecule type" value="Genomic_DNA"/>
</dbReference>
<comment type="similarity">
    <text evidence="3">Belongs to the class-II pyridoxal-phosphate-dependent aminotransferase family. BioF subfamily.</text>
</comment>
<comment type="pathway">
    <text evidence="2">Cofactor biosynthesis; biotin biosynthesis.</text>
</comment>
<dbReference type="EC" id="2.3.1.47" evidence="5"/>
<dbReference type="InterPro" id="IPR050087">
    <property type="entry name" value="AON_synthase_class-II"/>
</dbReference>
<evidence type="ECO:0000256" key="8">
    <source>
        <dbReference type="ARBA" id="ARBA00022898"/>
    </source>
</evidence>